<keyword evidence="1" id="KW-0812">Transmembrane</keyword>
<dbReference type="EMBL" id="UOEU01000251">
    <property type="protein sequence ID" value="VAW31574.1"/>
    <property type="molecule type" value="Genomic_DNA"/>
</dbReference>
<protein>
    <submittedName>
        <fullName evidence="2">Uncharacterized protein</fullName>
    </submittedName>
</protein>
<dbReference type="AlphaFoldDB" id="A0A3B0VIU0"/>
<feature type="transmembrane region" description="Helical" evidence="1">
    <location>
        <begin position="21"/>
        <end position="44"/>
    </location>
</feature>
<keyword evidence="1" id="KW-1133">Transmembrane helix</keyword>
<name>A0A3B0VIU0_9ZZZZ</name>
<accession>A0A3B0VIU0</accession>
<keyword evidence="1" id="KW-0472">Membrane</keyword>
<evidence type="ECO:0000256" key="1">
    <source>
        <dbReference type="SAM" id="Phobius"/>
    </source>
</evidence>
<reference evidence="2" key="1">
    <citation type="submission" date="2018-06" db="EMBL/GenBank/DDBJ databases">
        <authorList>
            <person name="Zhirakovskaya E."/>
        </authorList>
    </citation>
    <scope>NUCLEOTIDE SEQUENCE</scope>
</reference>
<sequence>MNKEDFQELDKHITILGWLHIGFSIFTLFIGIIGFFVLLGAGLLSADSEAMGILAIMGIFMLGLIVVISVPGIITGWGLLKRKSWARILALIIGFLSLMNIPLGTLLGGYTIWALLVHDEASDYFLAYNS</sequence>
<proteinExistence type="predicted"/>
<feature type="transmembrane region" description="Helical" evidence="1">
    <location>
        <begin position="88"/>
        <end position="116"/>
    </location>
</feature>
<organism evidence="2">
    <name type="scientific">hydrothermal vent metagenome</name>
    <dbReference type="NCBI Taxonomy" id="652676"/>
    <lineage>
        <taxon>unclassified sequences</taxon>
        <taxon>metagenomes</taxon>
        <taxon>ecological metagenomes</taxon>
    </lineage>
</organism>
<feature type="transmembrane region" description="Helical" evidence="1">
    <location>
        <begin position="50"/>
        <end position="76"/>
    </location>
</feature>
<gene>
    <name evidence="2" type="ORF">MNBD_CHLOROFLEXI01-4395</name>
</gene>
<evidence type="ECO:0000313" key="2">
    <source>
        <dbReference type="EMBL" id="VAW31574.1"/>
    </source>
</evidence>